<gene>
    <name evidence="1" type="ORF">DPMN_000688</name>
</gene>
<evidence type="ECO:0000313" key="1">
    <source>
        <dbReference type="EMBL" id="KAH3876838.1"/>
    </source>
</evidence>
<accession>A0A9D4RS18</accession>
<reference evidence="1" key="1">
    <citation type="journal article" date="2019" name="bioRxiv">
        <title>The Genome of the Zebra Mussel, Dreissena polymorpha: A Resource for Invasive Species Research.</title>
        <authorList>
            <person name="McCartney M.A."/>
            <person name="Auch B."/>
            <person name="Kono T."/>
            <person name="Mallez S."/>
            <person name="Zhang Y."/>
            <person name="Obille A."/>
            <person name="Becker A."/>
            <person name="Abrahante J.E."/>
            <person name="Garbe J."/>
            <person name="Badalamenti J.P."/>
            <person name="Herman A."/>
            <person name="Mangelson H."/>
            <person name="Liachko I."/>
            <person name="Sullivan S."/>
            <person name="Sone E.D."/>
            <person name="Koren S."/>
            <person name="Silverstein K.A.T."/>
            <person name="Beckman K.B."/>
            <person name="Gohl D.M."/>
        </authorList>
    </citation>
    <scope>NUCLEOTIDE SEQUENCE</scope>
    <source>
        <strain evidence="1">Duluth1</strain>
        <tissue evidence="1">Whole animal</tissue>
    </source>
</reference>
<protein>
    <submittedName>
        <fullName evidence="1">Uncharacterized protein</fullName>
    </submittedName>
</protein>
<dbReference type="Proteomes" id="UP000828390">
    <property type="component" value="Unassembled WGS sequence"/>
</dbReference>
<reference evidence="1" key="2">
    <citation type="submission" date="2020-11" db="EMBL/GenBank/DDBJ databases">
        <authorList>
            <person name="McCartney M.A."/>
            <person name="Auch B."/>
            <person name="Kono T."/>
            <person name="Mallez S."/>
            <person name="Becker A."/>
            <person name="Gohl D.M."/>
            <person name="Silverstein K.A.T."/>
            <person name="Koren S."/>
            <person name="Bechman K.B."/>
            <person name="Herman A."/>
            <person name="Abrahante J.E."/>
            <person name="Garbe J."/>
        </authorList>
    </citation>
    <scope>NUCLEOTIDE SEQUENCE</scope>
    <source>
        <strain evidence="1">Duluth1</strain>
        <tissue evidence="1">Whole animal</tissue>
    </source>
</reference>
<evidence type="ECO:0000313" key="2">
    <source>
        <dbReference type="Proteomes" id="UP000828390"/>
    </source>
</evidence>
<proteinExistence type="predicted"/>
<sequence>MLGQLLRNNTIHNTHDPVDSDHAVFMNEISSCKDTPPHWTNEITRGDLKNAPTVGIEPMTSLLLGGHHIHYTTATSSKTCDTDFSISSGGGNDLTRHLLSKAHTSNRSSAASSPLIRNAFRPTISDPVAKTFCFIFNFRKYQI</sequence>
<dbReference type="AlphaFoldDB" id="A0A9D4RS18"/>
<keyword evidence="2" id="KW-1185">Reference proteome</keyword>
<name>A0A9D4RS18_DREPO</name>
<comment type="caution">
    <text evidence="1">The sequence shown here is derived from an EMBL/GenBank/DDBJ whole genome shotgun (WGS) entry which is preliminary data.</text>
</comment>
<organism evidence="1 2">
    <name type="scientific">Dreissena polymorpha</name>
    <name type="common">Zebra mussel</name>
    <name type="synonym">Mytilus polymorpha</name>
    <dbReference type="NCBI Taxonomy" id="45954"/>
    <lineage>
        <taxon>Eukaryota</taxon>
        <taxon>Metazoa</taxon>
        <taxon>Spiralia</taxon>
        <taxon>Lophotrochozoa</taxon>
        <taxon>Mollusca</taxon>
        <taxon>Bivalvia</taxon>
        <taxon>Autobranchia</taxon>
        <taxon>Heteroconchia</taxon>
        <taxon>Euheterodonta</taxon>
        <taxon>Imparidentia</taxon>
        <taxon>Neoheterodontei</taxon>
        <taxon>Myida</taxon>
        <taxon>Dreissenoidea</taxon>
        <taxon>Dreissenidae</taxon>
        <taxon>Dreissena</taxon>
    </lineage>
</organism>
<dbReference type="EMBL" id="JAIWYP010000001">
    <property type="protein sequence ID" value="KAH3876838.1"/>
    <property type="molecule type" value="Genomic_DNA"/>
</dbReference>